<reference evidence="3 4" key="1">
    <citation type="journal article" date="2014" name="Nat. Commun.">
        <title>Multiple recent horizontal transfers of a large genomic region in cheese making fungi.</title>
        <authorList>
            <person name="Cheeseman K."/>
            <person name="Ropars J."/>
            <person name="Renault P."/>
            <person name="Dupont J."/>
            <person name="Gouzy J."/>
            <person name="Branca A."/>
            <person name="Abraham A.L."/>
            <person name="Ceppi M."/>
            <person name="Conseiller E."/>
            <person name="Debuchy R."/>
            <person name="Malagnac F."/>
            <person name="Goarin A."/>
            <person name="Silar P."/>
            <person name="Lacoste S."/>
            <person name="Sallet E."/>
            <person name="Bensimon A."/>
            <person name="Giraud T."/>
            <person name="Brygoo Y."/>
        </authorList>
    </citation>
    <scope>NUCLEOTIDE SEQUENCE [LARGE SCALE GENOMIC DNA]</scope>
    <source>
        <strain evidence="4">FM 013</strain>
    </source>
</reference>
<name>A0A0G4NY74_PENC3</name>
<protein>
    <submittedName>
        <fullName evidence="3">Str. FM013</fullName>
    </submittedName>
</protein>
<dbReference type="STRING" id="1429867.A0A0G4NY74"/>
<dbReference type="Pfam" id="PF10067">
    <property type="entry name" value="DUF2306"/>
    <property type="match status" value="1"/>
</dbReference>
<feature type="region of interest" description="Disordered" evidence="1">
    <location>
        <begin position="320"/>
        <end position="360"/>
    </location>
</feature>
<keyword evidence="2" id="KW-0812">Transmembrane</keyword>
<evidence type="ECO:0000256" key="1">
    <source>
        <dbReference type="SAM" id="MobiDB-lite"/>
    </source>
</evidence>
<feature type="transmembrane region" description="Helical" evidence="2">
    <location>
        <begin position="85"/>
        <end position="105"/>
    </location>
</feature>
<dbReference type="Proteomes" id="UP000053732">
    <property type="component" value="Unassembled WGS sequence"/>
</dbReference>
<evidence type="ECO:0000313" key="3">
    <source>
        <dbReference type="EMBL" id="CRL19028.1"/>
    </source>
</evidence>
<proteinExistence type="predicted"/>
<organism evidence="3 4">
    <name type="scientific">Penicillium camemberti (strain FM 013)</name>
    <dbReference type="NCBI Taxonomy" id="1429867"/>
    <lineage>
        <taxon>Eukaryota</taxon>
        <taxon>Fungi</taxon>
        <taxon>Dikarya</taxon>
        <taxon>Ascomycota</taxon>
        <taxon>Pezizomycotina</taxon>
        <taxon>Eurotiomycetes</taxon>
        <taxon>Eurotiomycetidae</taxon>
        <taxon>Eurotiales</taxon>
        <taxon>Aspergillaceae</taxon>
        <taxon>Penicillium</taxon>
    </lineage>
</organism>
<gene>
    <name evidence="3" type="ORF">PCAMFM013_S002g000898</name>
</gene>
<feature type="transmembrane region" description="Helical" evidence="2">
    <location>
        <begin position="184"/>
        <end position="208"/>
    </location>
</feature>
<dbReference type="InterPro" id="IPR018750">
    <property type="entry name" value="DUF2306_membrane"/>
</dbReference>
<feature type="transmembrane region" description="Helical" evidence="2">
    <location>
        <begin position="142"/>
        <end position="163"/>
    </location>
</feature>
<dbReference type="EMBL" id="HG793135">
    <property type="protein sequence ID" value="CRL19028.1"/>
    <property type="molecule type" value="Genomic_DNA"/>
</dbReference>
<evidence type="ECO:0000313" key="4">
    <source>
        <dbReference type="Proteomes" id="UP000053732"/>
    </source>
</evidence>
<accession>A0A0G4NY74</accession>
<evidence type="ECO:0000256" key="2">
    <source>
        <dbReference type="SAM" id="Phobius"/>
    </source>
</evidence>
<keyword evidence="2" id="KW-0472">Membrane</keyword>
<feature type="transmembrane region" description="Helical" evidence="2">
    <location>
        <begin position="31"/>
        <end position="51"/>
    </location>
</feature>
<dbReference type="AlphaFoldDB" id="A0A0G4NY74"/>
<sequence length="360" mass="40283">MVTPTHPPANAFVKVARRIYNPIGFAKGYNFVLYVIFAGAIVGFCLARLQFLALNDIFCNMQSTTGSAAPGECYWYSMPRYRIGIILHLASILPAGLLVVFQFIPAIRHKYLIYHRVAGYLIILLVFISIAGALMITDHSFGGHLATQTAVGALAIASTFGIINAYYNIKRLQIDQHRAWMLRVWFWMASIITLRIIMALSAVIISMYPSGWYQIMPCVELLYIANSTHMPLETVYSTYPVCSPGNSNMTVDSQVIVKANFNGNPEQIDAALDIGFPMAIWLALVMHAVGIELYLRLTPKEAERLRNVSYKRQLAAGMKNPGSAGLVPEKLGDMDLWEPEPELRHREDSSETVRMEDETK</sequence>
<feature type="transmembrane region" description="Helical" evidence="2">
    <location>
        <begin position="274"/>
        <end position="295"/>
    </location>
</feature>
<feature type="compositionally biased region" description="Basic and acidic residues" evidence="1">
    <location>
        <begin position="341"/>
        <end position="360"/>
    </location>
</feature>
<keyword evidence="2" id="KW-1133">Transmembrane helix</keyword>
<feature type="transmembrane region" description="Helical" evidence="2">
    <location>
        <begin position="117"/>
        <end position="136"/>
    </location>
</feature>
<keyword evidence="4" id="KW-1185">Reference proteome</keyword>